<dbReference type="InterPro" id="IPR029063">
    <property type="entry name" value="SAM-dependent_MTases_sf"/>
</dbReference>
<name>A0ABN9PZD0_9DINO</name>
<evidence type="ECO:0000313" key="1">
    <source>
        <dbReference type="EMBL" id="CAK0795986.1"/>
    </source>
</evidence>
<dbReference type="Proteomes" id="UP001189429">
    <property type="component" value="Unassembled WGS sequence"/>
</dbReference>
<dbReference type="InterPro" id="IPR007473">
    <property type="entry name" value="RlmJ"/>
</dbReference>
<comment type="caution">
    <text evidence="1">The sequence shown here is derived from an EMBL/GenBank/DDBJ whole genome shotgun (WGS) entry which is preliminary data.</text>
</comment>
<sequence length="101" mass="11576">MCWLALEFLPWPRGRQMLLLDPPCDSVQFSGTWNVFAISRLLQRFLSSCVALWYTLVDREQVAGLYSQVQSLEACSVLVAELQLEKSRPREAALQGSGQWW</sequence>
<keyword evidence="3" id="KW-1185">Reference proteome</keyword>
<proteinExistence type="predicted"/>
<dbReference type="EMBL" id="CAUYUJ010001447">
    <property type="protein sequence ID" value="CAK0795986.1"/>
    <property type="molecule type" value="Genomic_DNA"/>
</dbReference>
<gene>
    <name evidence="2" type="ORF">PCOR1329_LOCUS31583</name>
    <name evidence="1" type="ORF">PCOR1329_LOCUS5481</name>
</gene>
<reference evidence="1" key="1">
    <citation type="submission" date="2023-10" db="EMBL/GenBank/DDBJ databases">
        <authorList>
            <person name="Chen Y."/>
            <person name="Shah S."/>
            <person name="Dougan E. K."/>
            <person name="Thang M."/>
            <person name="Chan C."/>
        </authorList>
    </citation>
    <scope>NUCLEOTIDE SEQUENCE [LARGE SCALE GENOMIC DNA]</scope>
</reference>
<dbReference type="SUPFAM" id="SSF53335">
    <property type="entry name" value="S-adenosyl-L-methionine-dependent methyltransferases"/>
    <property type="match status" value="1"/>
</dbReference>
<evidence type="ECO:0000313" key="2">
    <source>
        <dbReference type="EMBL" id="CAK0834068.1"/>
    </source>
</evidence>
<evidence type="ECO:0000313" key="3">
    <source>
        <dbReference type="Proteomes" id="UP001189429"/>
    </source>
</evidence>
<accession>A0ABN9PZD0</accession>
<organism evidence="1 3">
    <name type="scientific">Prorocentrum cordatum</name>
    <dbReference type="NCBI Taxonomy" id="2364126"/>
    <lineage>
        <taxon>Eukaryota</taxon>
        <taxon>Sar</taxon>
        <taxon>Alveolata</taxon>
        <taxon>Dinophyceae</taxon>
        <taxon>Prorocentrales</taxon>
        <taxon>Prorocentraceae</taxon>
        <taxon>Prorocentrum</taxon>
    </lineage>
</organism>
<dbReference type="Gene3D" id="3.40.50.150">
    <property type="entry name" value="Vaccinia Virus protein VP39"/>
    <property type="match status" value="1"/>
</dbReference>
<dbReference type="Pfam" id="PF04378">
    <property type="entry name" value="RsmJ"/>
    <property type="match status" value="1"/>
</dbReference>
<protein>
    <submittedName>
        <fullName evidence="1">Uncharacterized protein</fullName>
    </submittedName>
</protein>
<dbReference type="EMBL" id="CAUYUJ010012503">
    <property type="protein sequence ID" value="CAK0834068.1"/>
    <property type="molecule type" value="Genomic_DNA"/>
</dbReference>